<dbReference type="AlphaFoldDB" id="A0A7W4IT51"/>
<organism evidence="9 10">
    <name type="scientific">Gluconacetobacter aggeris</name>
    <dbReference type="NCBI Taxonomy" id="1286186"/>
    <lineage>
        <taxon>Bacteria</taxon>
        <taxon>Pseudomonadati</taxon>
        <taxon>Pseudomonadota</taxon>
        <taxon>Alphaproteobacteria</taxon>
        <taxon>Acetobacterales</taxon>
        <taxon>Acetobacteraceae</taxon>
        <taxon>Gluconacetobacter</taxon>
    </lineage>
</organism>
<feature type="transmembrane region" description="Helical" evidence="8">
    <location>
        <begin position="276"/>
        <end position="298"/>
    </location>
</feature>
<dbReference type="RefSeq" id="WP_182986156.1">
    <property type="nucleotide sequence ID" value="NZ_JABEQD010000005.1"/>
</dbReference>
<gene>
    <name evidence="9" type="ORF">HLH36_09550</name>
</gene>
<dbReference type="GO" id="GO:0022857">
    <property type="term" value="F:transmembrane transporter activity"/>
    <property type="evidence" value="ECO:0007669"/>
    <property type="project" value="InterPro"/>
</dbReference>
<evidence type="ECO:0000256" key="4">
    <source>
        <dbReference type="ARBA" id="ARBA00022692"/>
    </source>
</evidence>
<keyword evidence="3 7" id="KW-0813">Transport</keyword>
<evidence type="ECO:0000256" key="6">
    <source>
        <dbReference type="ARBA" id="ARBA00023136"/>
    </source>
</evidence>
<evidence type="ECO:0000256" key="5">
    <source>
        <dbReference type="ARBA" id="ARBA00022989"/>
    </source>
</evidence>
<evidence type="ECO:0000256" key="3">
    <source>
        <dbReference type="ARBA" id="ARBA00022448"/>
    </source>
</evidence>
<name>A0A7W4IT51_9PROT</name>
<dbReference type="PIRSF" id="PIRSF002744">
    <property type="entry name" value="Pur-cyt_permease"/>
    <property type="match status" value="1"/>
</dbReference>
<feature type="transmembrane region" description="Helical" evidence="8">
    <location>
        <begin position="393"/>
        <end position="413"/>
    </location>
</feature>
<dbReference type="GO" id="GO:0005886">
    <property type="term" value="C:plasma membrane"/>
    <property type="evidence" value="ECO:0007669"/>
    <property type="project" value="TreeGrafter"/>
</dbReference>
<dbReference type="Pfam" id="PF02133">
    <property type="entry name" value="Transp_cyt_pur"/>
    <property type="match status" value="1"/>
</dbReference>
<evidence type="ECO:0000313" key="9">
    <source>
        <dbReference type="EMBL" id="MBB2168594.1"/>
    </source>
</evidence>
<keyword evidence="10" id="KW-1185">Reference proteome</keyword>
<proteinExistence type="inferred from homology"/>
<feature type="transmembrane region" description="Helical" evidence="8">
    <location>
        <begin position="26"/>
        <end position="46"/>
    </location>
</feature>
<feature type="transmembrane region" description="Helical" evidence="8">
    <location>
        <begin position="351"/>
        <end position="372"/>
    </location>
</feature>
<dbReference type="PANTHER" id="PTHR31806">
    <property type="entry name" value="PURINE-CYTOSINE PERMEASE FCY2-RELATED"/>
    <property type="match status" value="1"/>
</dbReference>
<protein>
    <submittedName>
        <fullName evidence="9">Cytosine permease</fullName>
    </submittedName>
</protein>
<feature type="transmembrane region" description="Helical" evidence="8">
    <location>
        <begin position="132"/>
        <end position="150"/>
    </location>
</feature>
<evidence type="ECO:0000256" key="7">
    <source>
        <dbReference type="PIRNR" id="PIRNR002744"/>
    </source>
</evidence>
<dbReference type="Gene3D" id="1.10.4160.10">
    <property type="entry name" value="Hydantoin permease"/>
    <property type="match status" value="1"/>
</dbReference>
<dbReference type="PANTHER" id="PTHR31806:SF1">
    <property type="entry name" value="PURINE-CYTOSINE PERMEASE FCY2-RELATED"/>
    <property type="match status" value="1"/>
</dbReference>
<evidence type="ECO:0000256" key="1">
    <source>
        <dbReference type="ARBA" id="ARBA00004141"/>
    </source>
</evidence>
<feature type="transmembrane region" description="Helical" evidence="8">
    <location>
        <begin position="94"/>
        <end position="112"/>
    </location>
</feature>
<feature type="transmembrane region" description="Helical" evidence="8">
    <location>
        <begin position="193"/>
        <end position="213"/>
    </location>
</feature>
<comment type="caution">
    <text evidence="9">The sequence shown here is derived from an EMBL/GenBank/DDBJ whole genome shotgun (WGS) entry which is preliminary data.</text>
</comment>
<sequence>MPAELIETGTIYPIARNRRHGSARDLFTIWFGGNLMILTVMTGALTSTVFHLSAAIALLAVVTGNIAGGLLMALHAAQGPVLGVPQMVQARGQFGLWGAAFITVLVVLMYVGFTASNLVLGGSTLNLLFPSWARAVAVVLIALFCLVPAIAGYRMLHLAGKVGTVLGAVALALCGLSFLLIPSGPPAVPPAPSGGFVSFLGAFSIVALWQIAFAPYVSDYSRYLPDTAHGARSAFLATYAGSCLGAALPMLVGLGIGLEMTAGSSPVAALALRLDWLKWPVFGAFTLGIAGPVAMNVYCGTLSLLSVLQTIVPRRHFGASWRIAVTLTLYGLAVWAALFMADGFLQSYLEFMDLLMAIMVPWTAINLVDYYLIHHGVYDVDAFFRPDGGRYGLVNKAAMGCFFLSLLVQFPFLSGNLYTGPIARILHGADISWIVGLLVTAPLYWLLARRGHAR</sequence>
<comment type="similarity">
    <text evidence="2 7">Belongs to the purine-cytosine permease (2.A.39) family.</text>
</comment>
<dbReference type="InterPro" id="IPR001248">
    <property type="entry name" value="Pur-cyt_permease"/>
</dbReference>
<dbReference type="InterPro" id="IPR026030">
    <property type="entry name" value="Pur-cyt_permease_Fcy2/21/22"/>
</dbReference>
<dbReference type="Proteomes" id="UP000559860">
    <property type="component" value="Unassembled WGS sequence"/>
</dbReference>
<feature type="transmembrane region" description="Helical" evidence="8">
    <location>
        <begin position="52"/>
        <end position="74"/>
    </location>
</feature>
<evidence type="ECO:0000256" key="2">
    <source>
        <dbReference type="ARBA" id="ARBA00008974"/>
    </source>
</evidence>
<feature type="transmembrane region" description="Helical" evidence="8">
    <location>
        <begin position="319"/>
        <end position="339"/>
    </location>
</feature>
<feature type="transmembrane region" description="Helical" evidence="8">
    <location>
        <begin position="234"/>
        <end position="256"/>
    </location>
</feature>
<keyword evidence="6 7" id="KW-0472">Membrane</keyword>
<dbReference type="EMBL" id="JABEQD010000005">
    <property type="protein sequence ID" value="MBB2168594.1"/>
    <property type="molecule type" value="Genomic_DNA"/>
</dbReference>
<feature type="transmembrane region" description="Helical" evidence="8">
    <location>
        <begin position="162"/>
        <end position="181"/>
    </location>
</feature>
<feature type="transmembrane region" description="Helical" evidence="8">
    <location>
        <begin position="425"/>
        <end position="447"/>
    </location>
</feature>
<evidence type="ECO:0000313" key="10">
    <source>
        <dbReference type="Proteomes" id="UP000559860"/>
    </source>
</evidence>
<reference evidence="9 10" key="1">
    <citation type="submission" date="2020-04" db="EMBL/GenBank/DDBJ databases">
        <title>Description of novel Gluconacetobacter.</title>
        <authorList>
            <person name="Sombolestani A."/>
        </authorList>
    </citation>
    <scope>NUCLEOTIDE SEQUENCE [LARGE SCALE GENOMIC DNA]</scope>
    <source>
        <strain evidence="9 10">LMG 27801</strain>
    </source>
</reference>
<evidence type="ECO:0000256" key="8">
    <source>
        <dbReference type="SAM" id="Phobius"/>
    </source>
</evidence>
<keyword evidence="4 8" id="KW-0812">Transmembrane</keyword>
<keyword evidence="5 8" id="KW-1133">Transmembrane helix</keyword>
<comment type="subcellular location">
    <subcellularLocation>
        <location evidence="1">Membrane</location>
        <topology evidence="1">Multi-pass membrane protein</topology>
    </subcellularLocation>
</comment>
<accession>A0A7W4IT51</accession>